<dbReference type="InterPro" id="IPR003593">
    <property type="entry name" value="AAA+_ATPase"/>
</dbReference>
<accession>A0ABW6PRB2</accession>
<proteinExistence type="inferred from homology"/>
<dbReference type="InterPro" id="IPR045969">
    <property type="entry name" value="DUF5925"/>
</dbReference>
<feature type="domain" description="AAA+ ATPase" evidence="2">
    <location>
        <begin position="193"/>
        <end position="331"/>
    </location>
</feature>
<dbReference type="Proteomes" id="UP001601444">
    <property type="component" value="Unassembled WGS sequence"/>
</dbReference>
<reference evidence="3 4" key="1">
    <citation type="submission" date="2024-10" db="EMBL/GenBank/DDBJ databases">
        <title>The Natural Products Discovery Center: Release of the First 8490 Sequenced Strains for Exploring Actinobacteria Biosynthetic Diversity.</title>
        <authorList>
            <person name="Kalkreuter E."/>
            <person name="Kautsar S.A."/>
            <person name="Yang D."/>
            <person name="Bader C.D."/>
            <person name="Teijaro C.N."/>
            <person name="Fluegel L."/>
            <person name="Davis C.M."/>
            <person name="Simpson J.R."/>
            <person name="Lauterbach L."/>
            <person name="Steele A.D."/>
            <person name="Gui C."/>
            <person name="Meng S."/>
            <person name="Li G."/>
            <person name="Viehrig K."/>
            <person name="Ye F."/>
            <person name="Su P."/>
            <person name="Kiefer A.F."/>
            <person name="Nichols A."/>
            <person name="Cepeda A.J."/>
            <person name="Yan W."/>
            <person name="Fan B."/>
            <person name="Jiang Y."/>
            <person name="Adhikari A."/>
            <person name="Zheng C.-J."/>
            <person name="Schuster L."/>
            <person name="Cowan T.M."/>
            <person name="Smanski M.J."/>
            <person name="Chevrette M.G."/>
            <person name="De Carvalho L.P.S."/>
            <person name="Shen B."/>
        </authorList>
    </citation>
    <scope>NUCLEOTIDE SEQUENCE [LARGE SCALE GENOMIC DNA]</scope>
    <source>
        <strain evidence="3 4">NPDC004045</strain>
    </source>
</reference>
<evidence type="ECO:0000256" key="1">
    <source>
        <dbReference type="ARBA" id="ARBA00007448"/>
    </source>
</evidence>
<comment type="similarity">
    <text evidence="1">Belongs to the AAA ATPase family. BCS1 subfamily.</text>
</comment>
<dbReference type="Pfam" id="PF00004">
    <property type="entry name" value="AAA"/>
    <property type="match status" value="1"/>
</dbReference>
<gene>
    <name evidence="3" type="ORF">ACFYTF_18840</name>
</gene>
<dbReference type="InterPro" id="IPR027417">
    <property type="entry name" value="P-loop_NTPase"/>
</dbReference>
<dbReference type="SUPFAM" id="SSF52540">
    <property type="entry name" value="P-loop containing nucleoside triphosphate hydrolases"/>
    <property type="match status" value="1"/>
</dbReference>
<evidence type="ECO:0000313" key="3">
    <source>
        <dbReference type="EMBL" id="MFF0544889.1"/>
    </source>
</evidence>
<dbReference type="EMBL" id="JBIAMX010000011">
    <property type="protein sequence ID" value="MFF0544889.1"/>
    <property type="molecule type" value="Genomic_DNA"/>
</dbReference>
<dbReference type="InterPro" id="IPR050747">
    <property type="entry name" value="Mitochondrial_chaperone_BCS1"/>
</dbReference>
<organism evidence="3 4">
    <name type="scientific">Nocardia thailandica</name>
    <dbReference type="NCBI Taxonomy" id="257275"/>
    <lineage>
        <taxon>Bacteria</taxon>
        <taxon>Bacillati</taxon>
        <taxon>Actinomycetota</taxon>
        <taxon>Actinomycetes</taxon>
        <taxon>Mycobacteriales</taxon>
        <taxon>Nocardiaceae</taxon>
        <taxon>Nocardia</taxon>
    </lineage>
</organism>
<dbReference type="InterPro" id="IPR003959">
    <property type="entry name" value="ATPase_AAA_core"/>
</dbReference>
<keyword evidence="4" id="KW-1185">Reference proteome</keyword>
<dbReference type="SMART" id="SM00382">
    <property type="entry name" value="AAA"/>
    <property type="match status" value="1"/>
</dbReference>
<evidence type="ECO:0000313" key="4">
    <source>
        <dbReference type="Proteomes" id="UP001601444"/>
    </source>
</evidence>
<sequence length="383" mass="41140">MTKANEQQLRLVNTTGEAADPGERFPWHAAIDSTWSTRDTIDALALAPFVRGEQPFARQAHLDRVRADAPLRPADARVIRSVSDDDSGSLLAVGEGWSLRANRWSGGSATVEVTAVTDALAEAVLKAATDGAVQDPPADTAVEMGFWHLAARGPLRRRRAITAPTWDEIRGNYASAVSEGMNHLMGLQPADVRGRLVLLHGPPGTGKTTALRALARAWAPWCQVDCVLDPEVLFGNPGYLMEVATGAEGDDDENSRWRLLVLEDCDELIRGEAKESAGQHLSRLLNLTDGMLGQGRNVLIAITTNEDLARLHPAVIRPGRCLAQLEVGKLPAAEAAAWLAREPGNHPPVGPGGLSLAELVALRDGDRRIQAVTSEPLETGMYL</sequence>
<name>A0ABW6PRB2_9NOCA</name>
<dbReference type="RefSeq" id="WP_387701378.1">
    <property type="nucleotide sequence ID" value="NZ_JBIAMX010000011.1"/>
</dbReference>
<comment type="caution">
    <text evidence="3">The sequence shown here is derived from an EMBL/GenBank/DDBJ whole genome shotgun (WGS) entry which is preliminary data.</text>
</comment>
<dbReference type="Pfam" id="PF19347">
    <property type="entry name" value="DUF5925"/>
    <property type="match status" value="1"/>
</dbReference>
<evidence type="ECO:0000259" key="2">
    <source>
        <dbReference type="SMART" id="SM00382"/>
    </source>
</evidence>
<dbReference type="PANTHER" id="PTHR23070">
    <property type="entry name" value="BCS1 AAA-TYPE ATPASE"/>
    <property type="match status" value="1"/>
</dbReference>
<protein>
    <submittedName>
        <fullName evidence="3">DUF5925 domain-containing protein</fullName>
    </submittedName>
</protein>
<dbReference type="Gene3D" id="3.40.50.300">
    <property type="entry name" value="P-loop containing nucleotide triphosphate hydrolases"/>
    <property type="match status" value="1"/>
</dbReference>